<dbReference type="GO" id="GO:0005506">
    <property type="term" value="F:iron ion binding"/>
    <property type="evidence" value="ECO:0007669"/>
    <property type="project" value="InterPro"/>
</dbReference>
<dbReference type="SUPFAM" id="SSF48264">
    <property type="entry name" value="Cytochrome P450"/>
    <property type="match status" value="1"/>
</dbReference>
<keyword evidence="6" id="KW-0560">Oxidoreductase</keyword>
<keyword evidence="5 6" id="KW-0349">Heme</keyword>
<evidence type="ECO:0000313" key="7">
    <source>
        <dbReference type="EMBL" id="KAG1308284.1"/>
    </source>
</evidence>
<accession>A0A9P6X9A2</accession>
<dbReference type="InterPro" id="IPR050121">
    <property type="entry name" value="Cytochrome_P450_monoxygenase"/>
</dbReference>
<evidence type="ECO:0008006" key="9">
    <source>
        <dbReference type="Google" id="ProtNLM"/>
    </source>
</evidence>
<dbReference type="PANTHER" id="PTHR24305:SF166">
    <property type="entry name" value="CYTOCHROME P450 12A4, MITOCHONDRIAL-RELATED"/>
    <property type="match status" value="1"/>
</dbReference>
<dbReference type="PRINTS" id="PR00385">
    <property type="entry name" value="P450"/>
</dbReference>
<comment type="similarity">
    <text evidence="2 6">Belongs to the cytochrome P450 family.</text>
</comment>
<evidence type="ECO:0000256" key="6">
    <source>
        <dbReference type="RuleBase" id="RU000461"/>
    </source>
</evidence>
<dbReference type="PANTHER" id="PTHR24305">
    <property type="entry name" value="CYTOCHROME P450"/>
    <property type="match status" value="1"/>
</dbReference>
<sequence length="504" mass="57762">MGTLFNRSNYRLYVLLASILTSSILYQKVSNAIFVPKQLQHIPKVNTLQWFWSVLIGESHDVRVKRLVLPIMNKYGLCLKYVMGNWTLTVADPHYLQMLLKDMKSFPKIQVAMDPDLILTNKAPSLSNCGMDDWKRQRSIANPIFQRAMPVETFGNVVLKLFRSVDTLNQDGVIDIADYAKRYALDCLGLGLFDFDMAAVSNPESYYSTLYKEAFSIVRDPLVYLFPAYTRIPSKWIPYRNRAQIANERLRKIFYEVIEEKKAAPSTSSDLLSLMIKANHSESDIAYLTDDELISNLSTFFVAGHETTASAIASFFYYLAAHPDIQKKARKEVLLILGDDPDDILPTDKQLKQMTFLNYCIKETMRINPPTSGNLPRMTSRVILIGNFLIPKDTIVHLELYCAHHLEKYWDRPEEFIPKRFDTASKNYRENAVWMPFGYGPRTCIGLNFSLSEQRVLLAMMLKKFCWKLAPNSEHQHGLRNAHGGGIGLLGPESLKIQLIKRYA</sequence>
<dbReference type="OrthoDB" id="1470350at2759"/>
<evidence type="ECO:0000256" key="2">
    <source>
        <dbReference type="ARBA" id="ARBA00010617"/>
    </source>
</evidence>
<keyword evidence="6" id="KW-0503">Monooxygenase</keyword>
<dbReference type="Gene3D" id="1.10.630.10">
    <property type="entry name" value="Cytochrome P450"/>
    <property type="match status" value="1"/>
</dbReference>
<keyword evidence="8" id="KW-1185">Reference proteome</keyword>
<dbReference type="GO" id="GO:0004497">
    <property type="term" value="F:monooxygenase activity"/>
    <property type="evidence" value="ECO:0007669"/>
    <property type="project" value="UniProtKB-KW"/>
</dbReference>
<organism evidence="7 8">
    <name type="scientific">Rhizopus oryzae</name>
    <name type="common">Mucormycosis agent</name>
    <name type="synonym">Rhizopus arrhizus var. delemar</name>
    <dbReference type="NCBI Taxonomy" id="64495"/>
    <lineage>
        <taxon>Eukaryota</taxon>
        <taxon>Fungi</taxon>
        <taxon>Fungi incertae sedis</taxon>
        <taxon>Mucoromycota</taxon>
        <taxon>Mucoromycotina</taxon>
        <taxon>Mucoromycetes</taxon>
        <taxon>Mucorales</taxon>
        <taxon>Mucorineae</taxon>
        <taxon>Rhizopodaceae</taxon>
        <taxon>Rhizopus</taxon>
    </lineage>
</organism>
<dbReference type="PROSITE" id="PS00086">
    <property type="entry name" value="CYTOCHROME_P450"/>
    <property type="match status" value="1"/>
</dbReference>
<dbReference type="EMBL" id="JAANQT010000801">
    <property type="protein sequence ID" value="KAG1308284.1"/>
    <property type="molecule type" value="Genomic_DNA"/>
</dbReference>
<keyword evidence="4 5" id="KW-0408">Iron</keyword>
<comment type="cofactor">
    <cofactor evidence="1 5">
        <name>heme</name>
        <dbReference type="ChEBI" id="CHEBI:30413"/>
    </cofactor>
</comment>
<dbReference type="Proteomes" id="UP000716291">
    <property type="component" value="Unassembled WGS sequence"/>
</dbReference>
<dbReference type="AlphaFoldDB" id="A0A9P6X9A2"/>
<reference evidence="7" key="1">
    <citation type="journal article" date="2020" name="Microb. Genom.">
        <title>Genetic diversity of clinical and environmental Mucorales isolates obtained from an investigation of mucormycosis cases among solid organ transplant recipients.</title>
        <authorList>
            <person name="Nguyen M.H."/>
            <person name="Kaul D."/>
            <person name="Muto C."/>
            <person name="Cheng S.J."/>
            <person name="Richter R.A."/>
            <person name="Bruno V.M."/>
            <person name="Liu G."/>
            <person name="Beyhan S."/>
            <person name="Sundermann A.J."/>
            <person name="Mounaud S."/>
            <person name="Pasculle A.W."/>
            <person name="Nierman W.C."/>
            <person name="Driscoll E."/>
            <person name="Cumbie R."/>
            <person name="Clancy C.J."/>
            <person name="Dupont C.L."/>
        </authorList>
    </citation>
    <scope>NUCLEOTIDE SEQUENCE</scope>
    <source>
        <strain evidence="7">GL11</strain>
    </source>
</reference>
<dbReference type="GO" id="GO:0016705">
    <property type="term" value="F:oxidoreductase activity, acting on paired donors, with incorporation or reduction of molecular oxygen"/>
    <property type="evidence" value="ECO:0007669"/>
    <property type="project" value="InterPro"/>
</dbReference>
<evidence type="ECO:0000256" key="4">
    <source>
        <dbReference type="ARBA" id="ARBA00023004"/>
    </source>
</evidence>
<dbReference type="InterPro" id="IPR002401">
    <property type="entry name" value="Cyt_P450_E_grp-I"/>
</dbReference>
<dbReference type="Pfam" id="PF00067">
    <property type="entry name" value="p450"/>
    <property type="match status" value="1"/>
</dbReference>
<protein>
    <recommendedName>
        <fullName evidence="9">Cytochrome P450</fullName>
    </recommendedName>
</protein>
<dbReference type="GO" id="GO:0020037">
    <property type="term" value="F:heme binding"/>
    <property type="evidence" value="ECO:0007669"/>
    <property type="project" value="InterPro"/>
</dbReference>
<evidence type="ECO:0000313" key="8">
    <source>
        <dbReference type="Proteomes" id="UP000716291"/>
    </source>
</evidence>
<keyword evidence="3 5" id="KW-0479">Metal-binding</keyword>
<dbReference type="InterPro" id="IPR017972">
    <property type="entry name" value="Cyt_P450_CS"/>
</dbReference>
<proteinExistence type="inferred from homology"/>
<evidence type="ECO:0000256" key="1">
    <source>
        <dbReference type="ARBA" id="ARBA00001971"/>
    </source>
</evidence>
<gene>
    <name evidence="7" type="ORF">G6F64_006162</name>
</gene>
<feature type="binding site" description="axial binding residue" evidence="5">
    <location>
        <position position="444"/>
    </location>
    <ligand>
        <name>heme</name>
        <dbReference type="ChEBI" id="CHEBI:30413"/>
    </ligand>
    <ligandPart>
        <name>Fe</name>
        <dbReference type="ChEBI" id="CHEBI:18248"/>
    </ligandPart>
</feature>
<name>A0A9P6X9A2_RHIOR</name>
<evidence type="ECO:0000256" key="3">
    <source>
        <dbReference type="ARBA" id="ARBA00022723"/>
    </source>
</evidence>
<dbReference type="PRINTS" id="PR00463">
    <property type="entry name" value="EP450I"/>
</dbReference>
<dbReference type="InterPro" id="IPR036396">
    <property type="entry name" value="Cyt_P450_sf"/>
</dbReference>
<comment type="caution">
    <text evidence="7">The sequence shown here is derived from an EMBL/GenBank/DDBJ whole genome shotgun (WGS) entry which is preliminary data.</text>
</comment>
<dbReference type="InterPro" id="IPR001128">
    <property type="entry name" value="Cyt_P450"/>
</dbReference>
<evidence type="ECO:0000256" key="5">
    <source>
        <dbReference type="PIRSR" id="PIRSR602401-1"/>
    </source>
</evidence>